<gene>
    <name evidence="2" type="ORF">H6B30_11355</name>
</gene>
<dbReference type="RefSeq" id="WP_205110687.1">
    <property type="nucleotide sequence ID" value="NZ_JACJJL010000019.1"/>
</dbReference>
<evidence type="ECO:0000313" key="2">
    <source>
        <dbReference type="EMBL" id="MBM6662338.1"/>
    </source>
</evidence>
<keyword evidence="1" id="KW-1133">Transmembrane helix</keyword>
<dbReference type="EMBL" id="JACJJL010000019">
    <property type="protein sequence ID" value="MBM6662338.1"/>
    <property type="molecule type" value="Genomic_DNA"/>
</dbReference>
<keyword evidence="1" id="KW-0812">Transmembrane</keyword>
<sequence>MFTVISSMLAGMAAGFALRRHKSRWQQHAVTALIWALLFMLGLGIGSNDGIFNSLGSIGLRSAAIGTAATIGSAAASWLLWKKTGRDRR</sequence>
<protein>
    <submittedName>
        <fullName evidence="2">LysO family transporter</fullName>
    </submittedName>
</protein>
<feature type="transmembrane region" description="Helical" evidence="1">
    <location>
        <begin position="29"/>
        <end position="46"/>
    </location>
</feature>
<proteinExistence type="predicted"/>
<keyword evidence="3" id="KW-1185">Reference proteome</keyword>
<reference evidence="2 3" key="1">
    <citation type="journal article" date="2021" name="Sci. Rep.">
        <title>The distribution of antibiotic resistance genes in chicken gut microbiota commensals.</title>
        <authorList>
            <person name="Juricova H."/>
            <person name="Matiasovicova J."/>
            <person name="Kubasova T."/>
            <person name="Cejkova D."/>
            <person name="Rychlik I."/>
        </authorList>
    </citation>
    <scope>NUCLEOTIDE SEQUENCE [LARGE SCALE GENOMIC DNA]</scope>
    <source>
        <strain evidence="2 3">An819</strain>
    </source>
</reference>
<dbReference type="Proteomes" id="UP000764045">
    <property type="component" value="Unassembled WGS sequence"/>
</dbReference>
<dbReference type="AlphaFoldDB" id="A0A938WNY5"/>
<comment type="caution">
    <text evidence="2">The sequence shown here is derived from an EMBL/GenBank/DDBJ whole genome shotgun (WGS) entry which is preliminary data.</text>
</comment>
<evidence type="ECO:0000313" key="3">
    <source>
        <dbReference type="Proteomes" id="UP000764045"/>
    </source>
</evidence>
<dbReference type="Pfam" id="PF03956">
    <property type="entry name" value="Lys_export"/>
    <property type="match status" value="1"/>
</dbReference>
<dbReference type="GO" id="GO:0015661">
    <property type="term" value="F:L-lysine efflux transmembrane transporter activity"/>
    <property type="evidence" value="ECO:0007669"/>
    <property type="project" value="InterPro"/>
</dbReference>
<name>A0A938WNY5_9BACT</name>
<organism evidence="2 3">
    <name type="scientific">Marseilla massiliensis</name>
    <dbReference type="NCBI Taxonomy" id="1841864"/>
    <lineage>
        <taxon>Bacteria</taxon>
        <taxon>Pseudomonadati</taxon>
        <taxon>Bacteroidota</taxon>
        <taxon>Bacteroidia</taxon>
        <taxon>Bacteroidales</taxon>
        <taxon>Prevotellaceae</taxon>
        <taxon>Marseilla</taxon>
    </lineage>
</organism>
<evidence type="ECO:0000256" key="1">
    <source>
        <dbReference type="SAM" id="Phobius"/>
    </source>
</evidence>
<keyword evidence="1" id="KW-0472">Membrane</keyword>
<dbReference type="InterPro" id="IPR005642">
    <property type="entry name" value="LysO"/>
</dbReference>
<feature type="transmembrane region" description="Helical" evidence="1">
    <location>
        <begin position="58"/>
        <end position="81"/>
    </location>
</feature>
<accession>A0A938WNY5</accession>